<dbReference type="PROSITE" id="PS52015">
    <property type="entry name" value="TONB_CTD"/>
    <property type="match status" value="1"/>
</dbReference>
<proteinExistence type="predicted"/>
<gene>
    <name evidence="2" type="ORF">S12H4_29489</name>
</gene>
<sequence>MRGYYDAAGCFHPTVNDMAPEFEESVGISEAPGIFPVVETMPEFPGGMDALKAFIQKNLKYPGSLSENPIYGNVFVRFSVDVDGSVIEIEI</sequence>
<dbReference type="Gene3D" id="3.30.1150.10">
    <property type="match status" value="1"/>
</dbReference>
<organism evidence="2">
    <name type="scientific">marine sediment metagenome</name>
    <dbReference type="NCBI Taxonomy" id="412755"/>
    <lineage>
        <taxon>unclassified sequences</taxon>
        <taxon>metagenomes</taxon>
        <taxon>ecological metagenomes</taxon>
    </lineage>
</organism>
<accession>X1SXY0</accession>
<protein>
    <recommendedName>
        <fullName evidence="1">TonB C-terminal domain-containing protein</fullName>
    </recommendedName>
</protein>
<evidence type="ECO:0000259" key="1">
    <source>
        <dbReference type="PROSITE" id="PS52015"/>
    </source>
</evidence>
<evidence type="ECO:0000313" key="2">
    <source>
        <dbReference type="EMBL" id="GAI97813.1"/>
    </source>
</evidence>
<name>X1SXY0_9ZZZZ</name>
<reference evidence="2" key="1">
    <citation type="journal article" date="2014" name="Front. Microbiol.">
        <title>High frequency of phylogenetically diverse reductive dehalogenase-homologous genes in deep subseafloor sedimentary metagenomes.</title>
        <authorList>
            <person name="Kawai M."/>
            <person name="Futagami T."/>
            <person name="Toyoda A."/>
            <person name="Takaki Y."/>
            <person name="Nishi S."/>
            <person name="Hori S."/>
            <person name="Arai W."/>
            <person name="Tsubouchi T."/>
            <person name="Morono Y."/>
            <person name="Uchiyama I."/>
            <person name="Ito T."/>
            <person name="Fujiyama A."/>
            <person name="Inagaki F."/>
            <person name="Takami H."/>
        </authorList>
    </citation>
    <scope>NUCLEOTIDE SEQUENCE</scope>
    <source>
        <strain evidence="2">Expedition CK06-06</strain>
    </source>
</reference>
<dbReference type="EMBL" id="BARW01017014">
    <property type="protein sequence ID" value="GAI97813.1"/>
    <property type="molecule type" value="Genomic_DNA"/>
</dbReference>
<feature type="non-terminal residue" evidence="2">
    <location>
        <position position="91"/>
    </location>
</feature>
<dbReference type="SUPFAM" id="SSF74653">
    <property type="entry name" value="TolA/TonB C-terminal domain"/>
    <property type="match status" value="1"/>
</dbReference>
<dbReference type="AlphaFoldDB" id="X1SXY0"/>
<dbReference type="InterPro" id="IPR037682">
    <property type="entry name" value="TonB_C"/>
</dbReference>
<dbReference type="GO" id="GO:0055085">
    <property type="term" value="P:transmembrane transport"/>
    <property type="evidence" value="ECO:0007669"/>
    <property type="project" value="InterPro"/>
</dbReference>
<feature type="domain" description="TonB C-terminal" evidence="1">
    <location>
        <begin position="46"/>
        <end position="91"/>
    </location>
</feature>
<comment type="caution">
    <text evidence="2">The sequence shown here is derived from an EMBL/GenBank/DDBJ whole genome shotgun (WGS) entry which is preliminary data.</text>
</comment>